<dbReference type="EMBL" id="JBHSNO010000006">
    <property type="protein sequence ID" value="MFC5589736.1"/>
    <property type="molecule type" value="Genomic_DNA"/>
</dbReference>
<sequence>MHILSTWIEKFEKVVAAILVAAMTIIIASAVVFRYFFNAPIYWASEASIFLMAWLTFIGGSLGLKYKSQASVTFLVDRFSDQGKRILEIISYTIILVFMALLIGLSYQWVFSVQHQISTSMRIPMWIPYLSVPVGLTFAFIHLLSHLIGLFKKPLQGGERL</sequence>
<protein>
    <submittedName>
        <fullName evidence="11">TRAP transporter small permease</fullName>
    </submittedName>
</protein>
<keyword evidence="7 9" id="KW-0472">Membrane</keyword>
<organism evidence="11 12">
    <name type="scientific">Sporosarcina soli</name>
    <dbReference type="NCBI Taxonomy" id="334736"/>
    <lineage>
        <taxon>Bacteria</taxon>
        <taxon>Bacillati</taxon>
        <taxon>Bacillota</taxon>
        <taxon>Bacilli</taxon>
        <taxon>Bacillales</taxon>
        <taxon>Caryophanaceae</taxon>
        <taxon>Sporosarcina</taxon>
    </lineage>
</organism>
<feature type="transmembrane region" description="Helical" evidence="9">
    <location>
        <begin position="49"/>
        <end position="66"/>
    </location>
</feature>
<evidence type="ECO:0000256" key="7">
    <source>
        <dbReference type="ARBA" id="ARBA00023136"/>
    </source>
</evidence>
<accession>A0ABW0TJS2</accession>
<evidence type="ECO:0000256" key="1">
    <source>
        <dbReference type="ARBA" id="ARBA00004429"/>
    </source>
</evidence>
<dbReference type="Proteomes" id="UP001596109">
    <property type="component" value="Unassembled WGS sequence"/>
</dbReference>
<dbReference type="PANTHER" id="PTHR35011">
    <property type="entry name" value="2,3-DIKETO-L-GULONATE TRAP TRANSPORTER SMALL PERMEASE PROTEIN YIAM"/>
    <property type="match status" value="1"/>
</dbReference>
<feature type="transmembrane region" description="Helical" evidence="9">
    <location>
        <begin position="14"/>
        <end position="37"/>
    </location>
</feature>
<evidence type="ECO:0000256" key="2">
    <source>
        <dbReference type="ARBA" id="ARBA00022448"/>
    </source>
</evidence>
<feature type="domain" description="Tripartite ATP-independent periplasmic transporters DctQ component" evidence="10">
    <location>
        <begin position="23"/>
        <end position="152"/>
    </location>
</feature>
<feature type="transmembrane region" description="Helical" evidence="9">
    <location>
        <begin position="130"/>
        <end position="151"/>
    </location>
</feature>
<evidence type="ECO:0000256" key="6">
    <source>
        <dbReference type="ARBA" id="ARBA00022989"/>
    </source>
</evidence>
<keyword evidence="2" id="KW-0813">Transport</keyword>
<evidence type="ECO:0000256" key="9">
    <source>
        <dbReference type="SAM" id="Phobius"/>
    </source>
</evidence>
<feature type="transmembrane region" description="Helical" evidence="9">
    <location>
        <begin position="86"/>
        <end position="110"/>
    </location>
</feature>
<keyword evidence="12" id="KW-1185">Reference proteome</keyword>
<gene>
    <name evidence="11" type="ORF">ACFPRA_12595</name>
</gene>
<evidence type="ECO:0000256" key="8">
    <source>
        <dbReference type="ARBA" id="ARBA00038436"/>
    </source>
</evidence>
<dbReference type="InterPro" id="IPR007387">
    <property type="entry name" value="TRAP_DctQ"/>
</dbReference>
<keyword evidence="3" id="KW-1003">Cell membrane</keyword>
<name>A0ABW0TJS2_9BACL</name>
<reference evidence="12" key="1">
    <citation type="journal article" date="2019" name="Int. J. Syst. Evol. Microbiol.">
        <title>The Global Catalogue of Microorganisms (GCM) 10K type strain sequencing project: providing services to taxonomists for standard genome sequencing and annotation.</title>
        <authorList>
            <consortium name="The Broad Institute Genomics Platform"/>
            <consortium name="The Broad Institute Genome Sequencing Center for Infectious Disease"/>
            <person name="Wu L."/>
            <person name="Ma J."/>
        </authorList>
    </citation>
    <scope>NUCLEOTIDE SEQUENCE [LARGE SCALE GENOMIC DNA]</scope>
    <source>
        <strain evidence="12">CGMCC 4.1434</strain>
    </source>
</reference>
<evidence type="ECO:0000259" key="10">
    <source>
        <dbReference type="Pfam" id="PF04290"/>
    </source>
</evidence>
<evidence type="ECO:0000256" key="4">
    <source>
        <dbReference type="ARBA" id="ARBA00022519"/>
    </source>
</evidence>
<keyword evidence="4" id="KW-0997">Cell inner membrane</keyword>
<proteinExistence type="inferred from homology"/>
<evidence type="ECO:0000313" key="12">
    <source>
        <dbReference type="Proteomes" id="UP001596109"/>
    </source>
</evidence>
<keyword evidence="6 9" id="KW-1133">Transmembrane helix</keyword>
<comment type="subcellular location">
    <subcellularLocation>
        <location evidence="1">Cell inner membrane</location>
        <topology evidence="1">Multi-pass membrane protein</topology>
    </subcellularLocation>
</comment>
<dbReference type="PANTHER" id="PTHR35011:SF2">
    <property type="entry name" value="2,3-DIKETO-L-GULONATE TRAP TRANSPORTER SMALL PERMEASE PROTEIN YIAM"/>
    <property type="match status" value="1"/>
</dbReference>
<comment type="caution">
    <text evidence="11">The sequence shown here is derived from an EMBL/GenBank/DDBJ whole genome shotgun (WGS) entry which is preliminary data.</text>
</comment>
<evidence type="ECO:0000313" key="11">
    <source>
        <dbReference type="EMBL" id="MFC5589736.1"/>
    </source>
</evidence>
<comment type="similarity">
    <text evidence="8">Belongs to the TRAP transporter small permease family.</text>
</comment>
<dbReference type="RefSeq" id="WP_381435077.1">
    <property type="nucleotide sequence ID" value="NZ_JBHSNO010000006.1"/>
</dbReference>
<evidence type="ECO:0000256" key="3">
    <source>
        <dbReference type="ARBA" id="ARBA00022475"/>
    </source>
</evidence>
<keyword evidence="5 9" id="KW-0812">Transmembrane</keyword>
<dbReference type="InterPro" id="IPR055348">
    <property type="entry name" value="DctQ"/>
</dbReference>
<dbReference type="Pfam" id="PF04290">
    <property type="entry name" value="DctQ"/>
    <property type="match status" value="1"/>
</dbReference>
<evidence type="ECO:0000256" key="5">
    <source>
        <dbReference type="ARBA" id="ARBA00022692"/>
    </source>
</evidence>